<evidence type="ECO:0000256" key="1">
    <source>
        <dbReference type="SAM" id="MobiDB-lite"/>
    </source>
</evidence>
<reference evidence="2" key="1">
    <citation type="submission" date="2018-05" db="EMBL/GenBank/DDBJ databases">
        <authorList>
            <person name="Lanie J.A."/>
            <person name="Ng W.-L."/>
            <person name="Kazmierczak K.M."/>
            <person name="Andrzejewski T.M."/>
            <person name="Davidsen T.M."/>
            <person name="Wayne K.J."/>
            <person name="Tettelin H."/>
            <person name="Glass J.I."/>
            <person name="Rusch D."/>
            <person name="Podicherti R."/>
            <person name="Tsui H.-C.T."/>
            <person name="Winkler M.E."/>
        </authorList>
    </citation>
    <scope>NUCLEOTIDE SEQUENCE</scope>
</reference>
<feature type="region of interest" description="Disordered" evidence="1">
    <location>
        <begin position="20"/>
        <end position="43"/>
    </location>
</feature>
<feature type="compositionally biased region" description="Basic and acidic residues" evidence="1">
    <location>
        <begin position="29"/>
        <end position="43"/>
    </location>
</feature>
<gene>
    <name evidence="2" type="ORF">METZ01_LOCUS265962</name>
</gene>
<accession>A0A382JMW3</accession>
<dbReference type="AlphaFoldDB" id="A0A382JMW3"/>
<name>A0A382JMW3_9ZZZZ</name>
<sequence>MHFFVTHLLLIMLLWQVRTEKRKQRKPQGRYERETEAEKSRKG</sequence>
<evidence type="ECO:0000313" key="2">
    <source>
        <dbReference type="EMBL" id="SVC13108.1"/>
    </source>
</evidence>
<proteinExistence type="predicted"/>
<organism evidence="2">
    <name type="scientific">marine metagenome</name>
    <dbReference type="NCBI Taxonomy" id="408172"/>
    <lineage>
        <taxon>unclassified sequences</taxon>
        <taxon>metagenomes</taxon>
        <taxon>ecological metagenomes</taxon>
    </lineage>
</organism>
<dbReference type="EMBL" id="UINC01075180">
    <property type="protein sequence ID" value="SVC13108.1"/>
    <property type="molecule type" value="Genomic_DNA"/>
</dbReference>
<protein>
    <submittedName>
        <fullName evidence="2">Uncharacterized protein</fullName>
    </submittedName>
</protein>